<dbReference type="Proteomes" id="UP000094025">
    <property type="component" value="Unassembled WGS sequence"/>
</dbReference>
<comment type="caution">
    <text evidence="1">The sequence shown here is derived from an EMBL/GenBank/DDBJ whole genome shotgun (WGS) entry which is preliminary data.</text>
</comment>
<protein>
    <submittedName>
        <fullName evidence="1">Uncharacterized protein</fullName>
    </submittedName>
</protein>
<keyword evidence="2" id="KW-1185">Reference proteome</keyword>
<name>A0A178XT49_9HYPH</name>
<organism evidence="1 2">
    <name type="scientific">Sinorhizobium glycinis</name>
    <dbReference type="NCBI Taxonomy" id="1472378"/>
    <lineage>
        <taxon>Bacteria</taxon>
        <taxon>Pseudomonadati</taxon>
        <taxon>Pseudomonadota</taxon>
        <taxon>Alphaproteobacteria</taxon>
        <taxon>Hyphomicrobiales</taxon>
        <taxon>Rhizobiaceae</taxon>
        <taxon>Sinorhizobium/Ensifer group</taxon>
        <taxon>Sinorhizobium</taxon>
    </lineage>
</organism>
<dbReference type="EMBL" id="LPUX01000061">
    <property type="protein sequence ID" value="OAP38450.1"/>
    <property type="molecule type" value="Genomic_DNA"/>
</dbReference>
<dbReference type="AlphaFoldDB" id="A0A178XT49"/>
<accession>A0A178XT49</accession>
<proteinExistence type="predicted"/>
<gene>
    <name evidence="1" type="ORF">AU381_23075</name>
</gene>
<evidence type="ECO:0000313" key="2">
    <source>
        <dbReference type="Proteomes" id="UP000094025"/>
    </source>
</evidence>
<sequence length="89" mass="10378">MDHLALIEEHLAAAERHVEDGERHVALQREIVSKLEGNGSDTATARQLLSTFEETLAWHIVDRDRLIREKVMQAAKANKRIRHMRWSRQ</sequence>
<evidence type="ECO:0000313" key="1">
    <source>
        <dbReference type="EMBL" id="OAP38450.1"/>
    </source>
</evidence>
<reference evidence="1 2" key="1">
    <citation type="journal article" date="2016" name="Int. J. Syst. Evol. Microbiol.">
        <title>Ensifer glycinis sp. nov., an novel rhizobial species associated with Glycine spp.</title>
        <authorList>
            <person name="Yan H."/>
            <person name="Yan J."/>
            <person name="Sui X.H."/>
            <person name="Wang E.T."/>
            <person name="Chen W.X."/>
            <person name="Zhang X.X."/>
            <person name="Chen W.F."/>
        </authorList>
    </citation>
    <scope>NUCLEOTIDE SEQUENCE [LARGE SCALE GENOMIC DNA]</scope>
    <source>
        <strain evidence="1 2">CCBAU 23380</strain>
    </source>
</reference>